<feature type="compositionally biased region" description="Low complexity" evidence="2">
    <location>
        <begin position="351"/>
        <end position="361"/>
    </location>
</feature>
<sequence length="381" mass="42368">MSNVAKWLSDLLAAPWATRPFTRVMRGRVTIIVMHRLADPARGIAGVDPRDLRRALEFLRKERYPIVSLERVFRSLAGEAAPIDRAVAFTMDDGTSDQATVAAPIFAEFDCPATVFVVTGYLDGELWCWWHRVEYVFESTRRRELSVMVAGIRHVMRLDEGVPRAHLARRFMEHCKRIPEIEKLRAVERLAAAAEVELPARPPERYAPMSWDDVRACEARGITFGPHTVTHPVLSRTSDAQSKREIVVSWARLCAEARRPVPIFCYPNGHVGTDFGPRECATLRRLGFLGAVTNWPCDHATVAGFQSSPDAPYSVPRVDFGADHRSFIRSVSGVLRTKQLLKRHVAQRGAAAPAAAAPADAGLSPEGPQDENRGPSTSLFE</sequence>
<name>A0A4V0NGP5_SORCE</name>
<dbReference type="RefSeq" id="WP_129577187.1">
    <property type="nucleotide sequence ID" value="NZ_CP012672.1"/>
</dbReference>
<organism evidence="4 5">
    <name type="scientific">Sorangium cellulosum</name>
    <name type="common">Polyangium cellulosum</name>
    <dbReference type="NCBI Taxonomy" id="56"/>
    <lineage>
        <taxon>Bacteria</taxon>
        <taxon>Pseudomonadati</taxon>
        <taxon>Myxococcota</taxon>
        <taxon>Polyangia</taxon>
        <taxon>Polyangiales</taxon>
        <taxon>Polyangiaceae</taxon>
        <taxon>Sorangium</taxon>
    </lineage>
</organism>
<evidence type="ECO:0000313" key="5">
    <source>
        <dbReference type="Proteomes" id="UP000295497"/>
    </source>
</evidence>
<dbReference type="EMBL" id="CP012672">
    <property type="protein sequence ID" value="AUX33892.1"/>
    <property type="molecule type" value="Genomic_DNA"/>
</dbReference>
<dbReference type="GO" id="GO:0005975">
    <property type="term" value="P:carbohydrate metabolic process"/>
    <property type="evidence" value="ECO:0007669"/>
    <property type="project" value="InterPro"/>
</dbReference>
<evidence type="ECO:0000256" key="1">
    <source>
        <dbReference type="ARBA" id="ARBA00022729"/>
    </source>
</evidence>
<evidence type="ECO:0000259" key="3">
    <source>
        <dbReference type="Pfam" id="PF01522"/>
    </source>
</evidence>
<dbReference type="Proteomes" id="UP000295497">
    <property type="component" value="Chromosome"/>
</dbReference>
<evidence type="ECO:0000313" key="4">
    <source>
        <dbReference type="EMBL" id="AUX33892.1"/>
    </source>
</evidence>
<dbReference type="InterPro" id="IPR051398">
    <property type="entry name" value="Polysacch_Deacetylase"/>
</dbReference>
<protein>
    <submittedName>
        <fullName evidence="4">Polysaccharide deacetylase</fullName>
    </submittedName>
</protein>
<evidence type="ECO:0000256" key="2">
    <source>
        <dbReference type="SAM" id="MobiDB-lite"/>
    </source>
</evidence>
<dbReference type="GO" id="GO:0016810">
    <property type="term" value="F:hydrolase activity, acting on carbon-nitrogen (but not peptide) bonds"/>
    <property type="evidence" value="ECO:0007669"/>
    <property type="project" value="InterPro"/>
</dbReference>
<reference evidence="4 5" key="1">
    <citation type="submission" date="2015-09" db="EMBL/GenBank/DDBJ databases">
        <title>Sorangium comparison.</title>
        <authorList>
            <person name="Zaburannyi N."/>
            <person name="Bunk B."/>
            <person name="Overmann J."/>
            <person name="Mueller R."/>
        </authorList>
    </citation>
    <scope>NUCLEOTIDE SEQUENCE [LARGE SCALE GENOMIC DNA]</scope>
    <source>
        <strain evidence="4 5">So ce836</strain>
    </source>
</reference>
<dbReference type="PANTHER" id="PTHR34216">
    <property type="match status" value="1"/>
</dbReference>
<dbReference type="Gene3D" id="3.20.20.370">
    <property type="entry name" value="Glycoside hydrolase/deacetylase"/>
    <property type="match status" value="1"/>
</dbReference>
<keyword evidence="1" id="KW-0732">Signal</keyword>
<dbReference type="Pfam" id="PF01522">
    <property type="entry name" value="Polysacc_deac_1"/>
    <property type="match status" value="1"/>
</dbReference>
<dbReference type="CDD" id="cd10918">
    <property type="entry name" value="CE4_NodB_like_5s_6s"/>
    <property type="match status" value="1"/>
</dbReference>
<dbReference type="InterPro" id="IPR011330">
    <property type="entry name" value="Glyco_hydro/deAcase_b/a-brl"/>
</dbReference>
<dbReference type="InterPro" id="IPR002509">
    <property type="entry name" value="NODB_dom"/>
</dbReference>
<dbReference type="SUPFAM" id="SSF88713">
    <property type="entry name" value="Glycoside hydrolase/deacetylase"/>
    <property type="match status" value="1"/>
</dbReference>
<feature type="region of interest" description="Disordered" evidence="2">
    <location>
        <begin position="351"/>
        <end position="381"/>
    </location>
</feature>
<proteinExistence type="predicted"/>
<dbReference type="AlphaFoldDB" id="A0A4V0NGP5"/>
<dbReference type="PANTHER" id="PTHR34216:SF7">
    <property type="entry name" value="POLY-BETA-1,6-N-ACETYL-D-GLUCOSAMINE N-DEACETYLASE"/>
    <property type="match status" value="1"/>
</dbReference>
<accession>A0A4V0NGP5</accession>
<feature type="domain" description="NodB homology" evidence="3">
    <location>
        <begin position="206"/>
        <end position="274"/>
    </location>
</feature>
<gene>
    <name evidence="4" type="ORF">SOCE836_060590</name>
</gene>